<reference evidence="1" key="1">
    <citation type="journal article" date="2020" name="Stud. Mycol.">
        <title>101 Dothideomycetes genomes: a test case for predicting lifestyles and emergence of pathogens.</title>
        <authorList>
            <person name="Haridas S."/>
            <person name="Albert R."/>
            <person name="Binder M."/>
            <person name="Bloem J."/>
            <person name="Labutti K."/>
            <person name="Salamov A."/>
            <person name="Andreopoulos B."/>
            <person name="Baker S."/>
            <person name="Barry K."/>
            <person name="Bills G."/>
            <person name="Bluhm B."/>
            <person name="Cannon C."/>
            <person name="Castanera R."/>
            <person name="Culley D."/>
            <person name="Daum C."/>
            <person name="Ezra D."/>
            <person name="Gonzalez J."/>
            <person name="Henrissat B."/>
            <person name="Kuo A."/>
            <person name="Liang C."/>
            <person name="Lipzen A."/>
            <person name="Lutzoni F."/>
            <person name="Magnuson J."/>
            <person name="Mondo S."/>
            <person name="Nolan M."/>
            <person name="Ohm R."/>
            <person name="Pangilinan J."/>
            <person name="Park H.-J."/>
            <person name="Ramirez L."/>
            <person name="Alfaro M."/>
            <person name="Sun H."/>
            <person name="Tritt A."/>
            <person name="Yoshinaga Y."/>
            <person name="Zwiers L.-H."/>
            <person name="Turgeon B."/>
            <person name="Goodwin S."/>
            <person name="Spatafora J."/>
            <person name="Crous P."/>
            <person name="Grigoriev I."/>
        </authorList>
    </citation>
    <scope>NUCLEOTIDE SEQUENCE</scope>
    <source>
        <strain evidence="1">CBS 675.92</strain>
    </source>
</reference>
<name>A0A6A5TYW5_9PLEO</name>
<gene>
    <name evidence="1" type="ORF">CC80DRAFT_390185</name>
</gene>
<evidence type="ECO:0000313" key="1">
    <source>
        <dbReference type="EMBL" id="KAF1955896.1"/>
    </source>
</evidence>
<dbReference type="OrthoDB" id="3764612at2759"/>
<dbReference type="SUPFAM" id="SSF48452">
    <property type="entry name" value="TPR-like"/>
    <property type="match status" value="1"/>
</dbReference>
<accession>A0A6A5TYW5</accession>
<feature type="non-terminal residue" evidence="1">
    <location>
        <position position="163"/>
    </location>
</feature>
<dbReference type="InterPro" id="IPR011990">
    <property type="entry name" value="TPR-like_helical_dom_sf"/>
</dbReference>
<protein>
    <submittedName>
        <fullName evidence="1">Uncharacterized protein</fullName>
    </submittedName>
</protein>
<organism evidence="1 2">
    <name type="scientific">Byssothecium circinans</name>
    <dbReference type="NCBI Taxonomy" id="147558"/>
    <lineage>
        <taxon>Eukaryota</taxon>
        <taxon>Fungi</taxon>
        <taxon>Dikarya</taxon>
        <taxon>Ascomycota</taxon>
        <taxon>Pezizomycotina</taxon>
        <taxon>Dothideomycetes</taxon>
        <taxon>Pleosporomycetidae</taxon>
        <taxon>Pleosporales</taxon>
        <taxon>Massarineae</taxon>
        <taxon>Massarinaceae</taxon>
        <taxon>Byssothecium</taxon>
    </lineage>
</organism>
<evidence type="ECO:0000313" key="2">
    <source>
        <dbReference type="Proteomes" id="UP000800035"/>
    </source>
</evidence>
<proteinExistence type="predicted"/>
<dbReference type="EMBL" id="ML976993">
    <property type="protein sequence ID" value="KAF1955896.1"/>
    <property type="molecule type" value="Genomic_DNA"/>
</dbReference>
<keyword evidence="2" id="KW-1185">Reference proteome</keyword>
<dbReference type="AlphaFoldDB" id="A0A6A5TYW5"/>
<dbReference type="Proteomes" id="UP000800035">
    <property type="component" value="Unassembled WGS sequence"/>
</dbReference>
<feature type="non-terminal residue" evidence="1">
    <location>
        <position position="1"/>
    </location>
</feature>
<sequence>YPGLLLQPDSRPISPEQLATEVKSIYVGLTIVETKCISIYRVHLAARGEVIRLRDECRHWQALISLHRTLLHEHHDFYLATQHPNASPALRRLAEKYAMPTRMWNHGIKSLLKLLRHAPRIESAITFLRSTHDVIIALQENVPSMAEEWSKISDALMKYEATL</sequence>